<dbReference type="Pfam" id="PF00646">
    <property type="entry name" value="F-box"/>
    <property type="match status" value="1"/>
</dbReference>
<dbReference type="GeneID" id="19342114"/>
<name>M2ZI73_PSEFD</name>
<sequence length="319" mass="37063">MVKSQRHKKIASKKANKTHQLVKAREANAPKQWTRDASWRLSKEPKATFHQVIDTFELLENVLSHLPPQDLLHAQEVCFKIKSTVKQSLKLRQKLFLEPDYSYKSLWQVNTKRLKRYNSPIEHVERESKDFVPPYTGPETLFLRPTLPLGNIRNPMLINPFIFTLLPELDYPDSLADRMLAKSRVRQDFPEKLHLRFDTEQLLLPWCRNQWFMKIEEPTGITISDVAHGCRRFPDLHVDDTRCLREYDAGKGKVPVEIQVFDGFAVTRAERDVVDQKATSKIHARRGAHRCVYPFCYDSPSDKAVPTPSDSQSGLIYRA</sequence>
<dbReference type="AlphaFoldDB" id="M2ZI73"/>
<dbReference type="SUPFAM" id="SSF81383">
    <property type="entry name" value="F-box domain"/>
    <property type="match status" value="1"/>
</dbReference>
<proteinExistence type="predicted"/>
<evidence type="ECO:0000313" key="4">
    <source>
        <dbReference type="Proteomes" id="UP000016932"/>
    </source>
</evidence>
<feature type="domain" description="F-box" evidence="2">
    <location>
        <begin position="57"/>
        <end position="88"/>
    </location>
</feature>
<evidence type="ECO:0000259" key="2">
    <source>
        <dbReference type="Pfam" id="PF00646"/>
    </source>
</evidence>
<gene>
    <name evidence="3" type="ORF">MYCFIDRAFT_83838</name>
</gene>
<accession>M2ZI73</accession>
<dbReference type="RefSeq" id="XP_007931081.1">
    <property type="nucleotide sequence ID" value="XM_007932890.1"/>
</dbReference>
<dbReference type="HOGENOM" id="CLU_871925_0_0_1"/>
<evidence type="ECO:0000313" key="3">
    <source>
        <dbReference type="EMBL" id="EME78809.1"/>
    </source>
</evidence>
<protein>
    <recommendedName>
        <fullName evidence="2">F-box domain-containing protein</fullName>
    </recommendedName>
</protein>
<dbReference type="InterPro" id="IPR001810">
    <property type="entry name" value="F-box_dom"/>
</dbReference>
<keyword evidence="4" id="KW-1185">Reference proteome</keyword>
<reference evidence="3 4" key="1">
    <citation type="journal article" date="2012" name="PLoS Pathog.">
        <title>Diverse lifestyles and strategies of plant pathogenesis encoded in the genomes of eighteen Dothideomycetes fungi.</title>
        <authorList>
            <person name="Ohm R.A."/>
            <person name="Feau N."/>
            <person name="Henrissat B."/>
            <person name="Schoch C.L."/>
            <person name="Horwitz B.A."/>
            <person name="Barry K.W."/>
            <person name="Condon B.J."/>
            <person name="Copeland A.C."/>
            <person name="Dhillon B."/>
            <person name="Glaser F."/>
            <person name="Hesse C.N."/>
            <person name="Kosti I."/>
            <person name="LaButti K."/>
            <person name="Lindquist E.A."/>
            <person name="Lucas S."/>
            <person name="Salamov A.A."/>
            <person name="Bradshaw R.E."/>
            <person name="Ciuffetti L."/>
            <person name="Hamelin R.C."/>
            <person name="Kema G.H.J."/>
            <person name="Lawrence C."/>
            <person name="Scott J.A."/>
            <person name="Spatafora J.W."/>
            <person name="Turgeon B.G."/>
            <person name="de Wit P.J.G.M."/>
            <person name="Zhong S."/>
            <person name="Goodwin S.B."/>
            <person name="Grigoriev I.V."/>
        </authorList>
    </citation>
    <scope>NUCLEOTIDE SEQUENCE [LARGE SCALE GENOMIC DNA]</scope>
    <source>
        <strain evidence="3 4">CIRAD86</strain>
    </source>
</reference>
<dbReference type="EMBL" id="KB446563">
    <property type="protein sequence ID" value="EME78809.1"/>
    <property type="molecule type" value="Genomic_DNA"/>
</dbReference>
<dbReference type="Proteomes" id="UP000016932">
    <property type="component" value="Unassembled WGS sequence"/>
</dbReference>
<dbReference type="OrthoDB" id="3800738at2759"/>
<organism evidence="3 4">
    <name type="scientific">Pseudocercospora fijiensis (strain CIRAD86)</name>
    <name type="common">Black leaf streak disease fungus</name>
    <name type="synonym">Mycosphaerella fijiensis</name>
    <dbReference type="NCBI Taxonomy" id="383855"/>
    <lineage>
        <taxon>Eukaryota</taxon>
        <taxon>Fungi</taxon>
        <taxon>Dikarya</taxon>
        <taxon>Ascomycota</taxon>
        <taxon>Pezizomycotina</taxon>
        <taxon>Dothideomycetes</taxon>
        <taxon>Dothideomycetidae</taxon>
        <taxon>Mycosphaerellales</taxon>
        <taxon>Mycosphaerellaceae</taxon>
        <taxon>Pseudocercospora</taxon>
    </lineage>
</organism>
<feature type="region of interest" description="Disordered" evidence="1">
    <location>
        <begin position="1"/>
        <end position="28"/>
    </location>
</feature>
<evidence type="ECO:0000256" key="1">
    <source>
        <dbReference type="SAM" id="MobiDB-lite"/>
    </source>
</evidence>
<dbReference type="KEGG" id="pfj:MYCFIDRAFT_83838"/>
<dbReference type="VEuPathDB" id="FungiDB:MYCFIDRAFT_83838"/>
<feature type="compositionally biased region" description="Basic residues" evidence="1">
    <location>
        <begin position="1"/>
        <end position="22"/>
    </location>
</feature>
<dbReference type="CDD" id="cd09917">
    <property type="entry name" value="F-box_SF"/>
    <property type="match status" value="1"/>
</dbReference>
<dbReference type="InterPro" id="IPR036047">
    <property type="entry name" value="F-box-like_dom_sf"/>
</dbReference>